<feature type="chain" id="PRO_5042115508" description="Secreted protein" evidence="1">
    <location>
        <begin position="22"/>
        <end position="72"/>
    </location>
</feature>
<sequence>MLGRGRARLIVTINIFWCCGSVDVGATPSATVKSCVSAHSRIGLEAEEGLLGVKLWLRELVIVVKASRFYRF</sequence>
<evidence type="ECO:0000313" key="3">
    <source>
        <dbReference type="Proteomes" id="UP001222325"/>
    </source>
</evidence>
<keyword evidence="1" id="KW-0732">Signal</keyword>
<keyword evidence="3" id="KW-1185">Reference proteome</keyword>
<proteinExistence type="predicted"/>
<comment type="caution">
    <text evidence="2">The sequence shown here is derived from an EMBL/GenBank/DDBJ whole genome shotgun (WGS) entry which is preliminary data.</text>
</comment>
<evidence type="ECO:0000313" key="2">
    <source>
        <dbReference type="EMBL" id="KAJ7100894.1"/>
    </source>
</evidence>
<evidence type="ECO:0008006" key="4">
    <source>
        <dbReference type="Google" id="ProtNLM"/>
    </source>
</evidence>
<dbReference type="AlphaFoldDB" id="A0AAD6XSX8"/>
<gene>
    <name evidence="2" type="ORF">B0H15DRAFT_817612</name>
</gene>
<reference evidence="2" key="1">
    <citation type="submission" date="2023-03" db="EMBL/GenBank/DDBJ databases">
        <title>Massive genome expansion in bonnet fungi (Mycena s.s.) driven by repeated elements and novel gene families across ecological guilds.</title>
        <authorList>
            <consortium name="Lawrence Berkeley National Laboratory"/>
            <person name="Harder C.B."/>
            <person name="Miyauchi S."/>
            <person name="Viragh M."/>
            <person name="Kuo A."/>
            <person name="Thoen E."/>
            <person name="Andreopoulos B."/>
            <person name="Lu D."/>
            <person name="Skrede I."/>
            <person name="Drula E."/>
            <person name="Henrissat B."/>
            <person name="Morin E."/>
            <person name="Kohler A."/>
            <person name="Barry K."/>
            <person name="LaButti K."/>
            <person name="Morin E."/>
            <person name="Salamov A."/>
            <person name="Lipzen A."/>
            <person name="Mereny Z."/>
            <person name="Hegedus B."/>
            <person name="Baldrian P."/>
            <person name="Stursova M."/>
            <person name="Weitz H."/>
            <person name="Taylor A."/>
            <person name="Grigoriev I.V."/>
            <person name="Nagy L.G."/>
            <person name="Martin F."/>
            <person name="Kauserud H."/>
        </authorList>
    </citation>
    <scope>NUCLEOTIDE SEQUENCE</scope>
    <source>
        <strain evidence="2">CBHHK173m</strain>
    </source>
</reference>
<evidence type="ECO:0000256" key="1">
    <source>
        <dbReference type="SAM" id="SignalP"/>
    </source>
</evidence>
<protein>
    <recommendedName>
        <fullName evidence="4">Secreted protein</fullName>
    </recommendedName>
</protein>
<dbReference type="EMBL" id="JARJCN010000005">
    <property type="protein sequence ID" value="KAJ7100894.1"/>
    <property type="molecule type" value="Genomic_DNA"/>
</dbReference>
<name>A0AAD6XSX8_9AGAR</name>
<feature type="signal peptide" evidence="1">
    <location>
        <begin position="1"/>
        <end position="21"/>
    </location>
</feature>
<accession>A0AAD6XSX8</accession>
<dbReference type="Proteomes" id="UP001222325">
    <property type="component" value="Unassembled WGS sequence"/>
</dbReference>
<organism evidence="2 3">
    <name type="scientific">Mycena belliarum</name>
    <dbReference type="NCBI Taxonomy" id="1033014"/>
    <lineage>
        <taxon>Eukaryota</taxon>
        <taxon>Fungi</taxon>
        <taxon>Dikarya</taxon>
        <taxon>Basidiomycota</taxon>
        <taxon>Agaricomycotina</taxon>
        <taxon>Agaricomycetes</taxon>
        <taxon>Agaricomycetidae</taxon>
        <taxon>Agaricales</taxon>
        <taxon>Marasmiineae</taxon>
        <taxon>Mycenaceae</taxon>
        <taxon>Mycena</taxon>
    </lineage>
</organism>